<gene>
    <name evidence="3" type="ORF">M3P05_00655</name>
</gene>
<feature type="transmembrane region" description="Helical" evidence="2">
    <location>
        <begin position="55"/>
        <end position="78"/>
    </location>
</feature>
<reference evidence="3 4" key="1">
    <citation type="submission" date="2022-05" db="EMBL/GenBank/DDBJ databases">
        <authorList>
            <person name="Park J.-S."/>
        </authorList>
    </citation>
    <scope>NUCLEOTIDE SEQUENCE [LARGE SCALE GENOMIC DNA]</scope>
    <source>
        <strain evidence="3 4">2012CJ34-2</strain>
    </source>
</reference>
<organism evidence="3 4">
    <name type="scientific">Parendozoicomonas callyspongiae</name>
    <dbReference type="NCBI Taxonomy" id="2942213"/>
    <lineage>
        <taxon>Bacteria</taxon>
        <taxon>Pseudomonadati</taxon>
        <taxon>Pseudomonadota</taxon>
        <taxon>Gammaproteobacteria</taxon>
        <taxon>Oceanospirillales</taxon>
        <taxon>Endozoicomonadaceae</taxon>
        <taxon>Parendozoicomonas</taxon>
    </lineage>
</organism>
<keyword evidence="2" id="KW-0472">Membrane</keyword>
<protein>
    <submittedName>
        <fullName evidence="3">Uncharacterized protein</fullName>
    </submittedName>
</protein>
<proteinExistence type="predicted"/>
<sequence length="175" mass="18104">MLERQGCQTGSDEPDNSNGHALVEYGAENRKLHRSAAHTALRISYPLRRLTSDAIAGQALGGFGGTVAGAGAGAAIMGVTSMIISRNKKFRAASISLGALIGGTLGSSLGGVSGAVTGLFVGVARLPFAIMTSISAKEAGKLITPLEKTARVGWKVLNNPYAVRERIKNSLNLKK</sequence>
<dbReference type="EMBL" id="JAMFLX010000001">
    <property type="protein sequence ID" value="MCL6268460.1"/>
    <property type="molecule type" value="Genomic_DNA"/>
</dbReference>
<evidence type="ECO:0000313" key="4">
    <source>
        <dbReference type="Proteomes" id="UP001203338"/>
    </source>
</evidence>
<feature type="compositionally biased region" description="Polar residues" evidence="1">
    <location>
        <begin position="1"/>
        <end position="19"/>
    </location>
</feature>
<feature type="region of interest" description="Disordered" evidence="1">
    <location>
        <begin position="1"/>
        <end position="20"/>
    </location>
</feature>
<keyword evidence="4" id="KW-1185">Reference proteome</keyword>
<evidence type="ECO:0000313" key="3">
    <source>
        <dbReference type="EMBL" id="MCL6268460.1"/>
    </source>
</evidence>
<keyword evidence="2" id="KW-1133">Transmembrane helix</keyword>
<name>A0ABT0PAQ3_9GAMM</name>
<evidence type="ECO:0000256" key="1">
    <source>
        <dbReference type="SAM" id="MobiDB-lite"/>
    </source>
</evidence>
<dbReference type="RefSeq" id="WP_249697296.1">
    <property type="nucleotide sequence ID" value="NZ_JAMFLX010000001.1"/>
</dbReference>
<comment type="caution">
    <text evidence="3">The sequence shown here is derived from an EMBL/GenBank/DDBJ whole genome shotgun (WGS) entry which is preliminary data.</text>
</comment>
<keyword evidence="2" id="KW-0812">Transmembrane</keyword>
<dbReference type="Proteomes" id="UP001203338">
    <property type="component" value="Unassembled WGS sequence"/>
</dbReference>
<evidence type="ECO:0000256" key="2">
    <source>
        <dbReference type="SAM" id="Phobius"/>
    </source>
</evidence>
<accession>A0ABT0PAQ3</accession>